<dbReference type="AlphaFoldDB" id="A0A6I1EQZ4"/>
<evidence type="ECO:0000313" key="8">
    <source>
        <dbReference type="Proteomes" id="UP000430564"/>
    </source>
</evidence>
<feature type="transmembrane region" description="Helical" evidence="6">
    <location>
        <begin position="40"/>
        <end position="64"/>
    </location>
</feature>
<feature type="transmembrane region" description="Helical" evidence="6">
    <location>
        <begin position="154"/>
        <end position="175"/>
    </location>
</feature>
<keyword evidence="2" id="KW-1003">Cell membrane</keyword>
<comment type="subcellular location">
    <subcellularLocation>
        <location evidence="1">Cell membrane</location>
        <topology evidence="1">Multi-pass membrane protein</topology>
    </subcellularLocation>
</comment>
<dbReference type="EMBL" id="WEHX01000003">
    <property type="protein sequence ID" value="KAB7662987.1"/>
    <property type="molecule type" value="Genomic_DNA"/>
</dbReference>
<sequence>MPFSIWLAFTGASFLLAIAPGPDNLFVLTQSAVHGVRAGVIVVLGLCTGLILQTIAAALGLAAVVAAAPALFWAIKCLGAAYLLYLAFMAWTHAKDGAEGRGAVSLSPFALWRRGVIMNITNPKVLIFFLAFFPQFVPAGVTGMPLVIQMVIQGATFIAATLIVFCGIAWGAGTLADRLRSPRFQEALNRISAVIFLGLAVFTLIP</sequence>
<proteinExistence type="predicted"/>
<dbReference type="PANTHER" id="PTHR30086:SF20">
    <property type="entry name" value="ARGININE EXPORTER PROTEIN ARGO-RELATED"/>
    <property type="match status" value="1"/>
</dbReference>
<dbReference type="Proteomes" id="UP000430564">
    <property type="component" value="Unassembled WGS sequence"/>
</dbReference>
<keyword evidence="5 6" id="KW-0472">Membrane</keyword>
<reference evidence="7 8" key="1">
    <citation type="submission" date="2019-10" db="EMBL/GenBank/DDBJ databases">
        <title>Genome diversity of Sutterella seckii.</title>
        <authorList>
            <person name="Chaplin A.V."/>
            <person name="Sokolova S.R."/>
            <person name="Mosin K.A."/>
            <person name="Ivanova E.L."/>
            <person name="Kochetkova T.O."/>
            <person name="Goltsov A.Y."/>
            <person name="Trofimov D.Y."/>
            <person name="Efimov B.A."/>
        </authorList>
    </citation>
    <scope>NUCLEOTIDE SEQUENCE [LARGE SCALE GENOMIC DNA]</scope>
    <source>
        <strain evidence="7 8">ASD393</strain>
    </source>
</reference>
<keyword evidence="3 6" id="KW-0812">Transmembrane</keyword>
<dbReference type="RefSeq" id="WP_152157465.1">
    <property type="nucleotide sequence ID" value="NZ_WEHX01000003.1"/>
</dbReference>
<dbReference type="OrthoDB" id="9804822at2"/>
<dbReference type="InterPro" id="IPR001123">
    <property type="entry name" value="LeuE-type"/>
</dbReference>
<protein>
    <submittedName>
        <fullName evidence="7">LysE family translocator</fullName>
    </submittedName>
</protein>
<evidence type="ECO:0000313" key="7">
    <source>
        <dbReference type="EMBL" id="KAB7662987.1"/>
    </source>
</evidence>
<feature type="transmembrane region" description="Helical" evidence="6">
    <location>
        <begin position="187"/>
        <end position="205"/>
    </location>
</feature>
<organism evidence="7 8">
    <name type="scientific">Sutterella seckii</name>
    <dbReference type="NCBI Taxonomy" id="1944635"/>
    <lineage>
        <taxon>Bacteria</taxon>
        <taxon>Pseudomonadati</taxon>
        <taxon>Pseudomonadota</taxon>
        <taxon>Betaproteobacteria</taxon>
        <taxon>Burkholderiales</taxon>
        <taxon>Sutterellaceae</taxon>
        <taxon>Sutterella</taxon>
    </lineage>
</organism>
<keyword evidence="4 6" id="KW-1133">Transmembrane helix</keyword>
<evidence type="ECO:0000256" key="5">
    <source>
        <dbReference type="ARBA" id="ARBA00023136"/>
    </source>
</evidence>
<evidence type="ECO:0000256" key="1">
    <source>
        <dbReference type="ARBA" id="ARBA00004651"/>
    </source>
</evidence>
<feature type="transmembrane region" description="Helical" evidence="6">
    <location>
        <begin position="70"/>
        <end position="91"/>
    </location>
</feature>
<feature type="transmembrane region" description="Helical" evidence="6">
    <location>
        <begin position="6"/>
        <end position="28"/>
    </location>
</feature>
<gene>
    <name evidence="7" type="ORF">GBM95_01450</name>
</gene>
<evidence type="ECO:0000256" key="2">
    <source>
        <dbReference type="ARBA" id="ARBA00022475"/>
    </source>
</evidence>
<feature type="transmembrane region" description="Helical" evidence="6">
    <location>
        <begin position="125"/>
        <end position="148"/>
    </location>
</feature>
<dbReference type="GO" id="GO:0005886">
    <property type="term" value="C:plasma membrane"/>
    <property type="evidence" value="ECO:0007669"/>
    <property type="project" value="UniProtKB-SubCell"/>
</dbReference>
<dbReference type="PANTHER" id="PTHR30086">
    <property type="entry name" value="ARGININE EXPORTER PROTEIN ARGO"/>
    <property type="match status" value="1"/>
</dbReference>
<accession>A0A6I1EQZ4</accession>
<evidence type="ECO:0000256" key="3">
    <source>
        <dbReference type="ARBA" id="ARBA00022692"/>
    </source>
</evidence>
<dbReference type="GO" id="GO:0015171">
    <property type="term" value="F:amino acid transmembrane transporter activity"/>
    <property type="evidence" value="ECO:0007669"/>
    <property type="project" value="TreeGrafter"/>
</dbReference>
<evidence type="ECO:0000256" key="4">
    <source>
        <dbReference type="ARBA" id="ARBA00022989"/>
    </source>
</evidence>
<name>A0A6I1EQZ4_9BURK</name>
<evidence type="ECO:0000256" key="6">
    <source>
        <dbReference type="SAM" id="Phobius"/>
    </source>
</evidence>
<dbReference type="Pfam" id="PF01810">
    <property type="entry name" value="LysE"/>
    <property type="match status" value="1"/>
</dbReference>
<comment type="caution">
    <text evidence="7">The sequence shown here is derived from an EMBL/GenBank/DDBJ whole genome shotgun (WGS) entry which is preliminary data.</text>
</comment>
<dbReference type="PIRSF" id="PIRSF006324">
    <property type="entry name" value="LeuE"/>
    <property type="match status" value="1"/>
</dbReference>